<feature type="transmembrane region" description="Helical" evidence="1">
    <location>
        <begin position="394"/>
        <end position="417"/>
    </location>
</feature>
<feature type="non-terminal residue" evidence="3">
    <location>
        <position position="435"/>
    </location>
</feature>
<protein>
    <recommendedName>
        <fullName evidence="5">Ammonium transporter AmtB-like domain-containing protein</fullName>
    </recommendedName>
</protein>
<gene>
    <name evidence="3" type="ORF">E6K72_02780</name>
</gene>
<sequence>MALTLRLTVAFAVVTVLPFALLPLAACAEEVQVPLDRSGHVQRIDAQLAKRLGTLTDRYPGFTEARLFRAPDSTFTFEVTMARGGKVLRERVPFSAASVDSLREQISLLVAQKAPHAGLNQEGRTLLLTGTTLLGLGFYGWELPVATYVEDGQAIAGAYLLVAGGSFFLPFAATGGQSVTYGMTDLALYGATRGIPHGILIYQLFTGNKGEPEALVGSAMVASIAEGVGGYVWAQRAQSSAGSAQTISTLGDFGLLEGLGVASLADYYDQGMHSAAAATALAGSAAGIAGGAALARHRDYSYGDASVMRNAGILGAFAGTMVADWFQPQDKAYVTAAMIGGAAGLMGGDRMVSNTDFNVGQSVLNTLGMVAGGLLGLGVGYVSTSDKSDNGTVLLTSSMLGSALGFAATYGSFLPAARVGRTDHSSLQIELSPLA</sequence>
<keyword evidence="1" id="KW-1133">Transmembrane helix</keyword>
<proteinExistence type="predicted"/>
<feature type="chain" id="PRO_5021744085" description="Ammonium transporter AmtB-like domain-containing protein" evidence="2">
    <location>
        <begin position="29"/>
        <end position="435"/>
    </location>
</feature>
<evidence type="ECO:0000256" key="1">
    <source>
        <dbReference type="SAM" id="Phobius"/>
    </source>
</evidence>
<dbReference type="Proteomes" id="UP000317716">
    <property type="component" value="Unassembled WGS sequence"/>
</dbReference>
<evidence type="ECO:0000313" key="3">
    <source>
        <dbReference type="EMBL" id="TMQ58300.1"/>
    </source>
</evidence>
<evidence type="ECO:0000313" key="4">
    <source>
        <dbReference type="Proteomes" id="UP000317716"/>
    </source>
</evidence>
<keyword evidence="2" id="KW-0732">Signal</keyword>
<evidence type="ECO:0000256" key="2">
    <source>
        <dbReference type="SAM" id="SignalP"/>
    </source>
</evidence>
<organism evidence="3 4">
    <name type="scientific">Eiseniibacteriota bacterium</name>
    <dbReference type="NCBI Taxonomy" id="2212470"/>
    <lineage>
        <taxon>Bacteria</taxon>
        <taxon>Candidatus Eiseniibacteriota</taxon>
    </lineage>
</organism>
<feature type="transmembrane region" description="Helical" evidence="1">
    <location>
        <begin position="364"/>
        <end position="382"/>
    </location>
</feature>
<dbReference type="AlphaFoldDB" id="A0A538T3U7"/>
<comment type="caution">
    <text evidence="3">The sequence shown here is derived from an EMBL/GenBank/DDBJ whole genome shotgun (WGS) entry which is preliminary data.</text>
</comment>
<keyword evidence="1" id="KW-0472">Membrane</keyword>
<accession>A0A538T3U7</accession>
<keyword evidence="1" id="KW-0812">Transmembrane</keyword>
<feature type="signal peptide" evidence="2">
    <location>
        <begin position="1"/>
        <end position="28"/>
    </location>
</feature>
<feature type="transmembrane region" description="Helical" evidence="1">
    <location>
        <begin position="275"/>
        <end position="295"/>
    </location>
</feature>
<reference evidence="3 4" key="1">
    <citation type="journal article" date="2019" name="Nat. Microbiol.">
        <title>Mediterranean grassland soil C-N compound turnover is dependent on rainfall and depth, and is mediated by genomically divergent microorganisms.</title>
        <authorList>
            <person name="Diamond S."/>
            <person name="Andeer P.F."/>
            <person name="Li Z."/>
            <person name="Crits-Christoph A."/>
            <person name="Burstein D."/>
            <person name="Anantharaman K."/>
            <person name="Lane K.R."/>
            <person name="Thomas B.C."/>
            <person name="Pan C."/>
            <person name="Northen T.R."/>
            <person name="Banfield J.F."/>
        </authorList>
    </citation>
    <scope>NUCLEOTIDE SEQUENCE [LARGE SCALE GENOMIC DNA]</scope>
    <source>
        <strain evidence="3">WS_2</strain>
    </source>
</reference>
<dbReference type="EMBL" id="VBOS01000084">
    <property type="protein sequence ID" value="TMQ58300.1"/>
    <property type="molecule type" value="Genomic_DNA"/>
</dbReference>
<name>A0A538T3U7_UNCEI</name>
<evidence type="ECO:0008006" key="5">
    <source>
        <dbReference type="Google" id="ProtNLM"/>
    </source>
</evidence>